<reference evidence="2 3" key="1">
    <citation type="journal article" date="2007" name="Science">
        <title>Sea anemone genome reveals ancestral eumetazoan gene repertoire and genomic organization.</title>
        <authorList>
            <person name="Putnam N.H."/>
            <person name="Srivastava M."/>
            <person name="Hellsten U."/>
            <person name="Dirks B."/>
            <person name="Chapman J."/>
            <person name="Salamov A."/>
            <person name="Terry A."/>
            <person name="Shapiro H."/>
            <person name="Lindquist E."/>
            <person name="Kapitonov V.V."/>
            <person name="Jurka J."/>
            <person name="Genikhovich G."/>
            <person name="Grigoriev I.V."/>
            <person name="Lucas S.M."/>
            <person name="Steele R.E."/>
            <person name="Finnerty J.R."/>
            <person name="Technau U."/>
            <person name="Martindale M.Q."/>
            <person name="Rokhsar D.S."/>
        </authorList>
    </citation>
    <scope>NUCLEOTIDE SEQUENCE [LARGE SCALE GENOMIC DNA]</scope>
    <source>
        <strain evidence="3">CH2 X CH6</strain>
    </source>
</reference>
<dbReference type="AlphaFoldDB" id="A7RR44"/>
<dbReference type="HOGENOM" id="CLU_2694960_0_0_1"/>
<dbReference type="eggNOG" id="KOG4161">
    <property type="taxonomic scope" value="Eukaryota"/>
</dbReference>
<evidence type="ECO:0000259" key="1">
    <source>
        <dbReference type="PROSITE" id="PS50982"/>
    </source>
</evidence>
<keyword evidence="3" id="KW-1185">Reference proteome</keyword>
<feature type="non-terminal residue" evidence="2">
    <location>
        <position position="1"/>
    </location>
</feature>
<evidence type="ECO:0000313" key="3">
    <source>
        <dbReference type="Proteomes" id="UP000001593"/>
    </source>
</evidence>
<dbReference type="InterPro" id="IPR016177">
    <property type="entry name" value="DNA-bd_dom_sf"/>
</dbReference>
<dbReference type="Gene3D" id="3.30.890.10">
    <property type="entry name" value="Methyl-cpg-binding Protein 2, Chain A"/>
    <property type="match status" value="1"/>
</dbReference>
<sequence>QLEVVAQNRASVITNEGVPTGWVKIVTQRSKGKTKGTYDVYIVDPDGRKFRSKAELKRFLDKSQSDLTIEDFDF</sequence>
<dbReference type="PROSITE" id="PS50982">
    <property type="entry name" value="MBD"/>
    <property type="match status" value="1"/>
</dbReference>
<dbReference type="OMA" id="RTHFNQI"/>
<dbReference type="STRING" id="45351.A7RR44"/>
<dbReference type="SUPFAM" id="SSF54171">
    <property type="entry name" value="DNA-binding domain"/>
    <property type="match status" value="1"/>
</dbReference>
<accession>A7RR44</accession>
<dbReference type="InParanoid" id="A7RR44"/>
<dbReference type="SMART" id="SM00391">
    <property type="entry name" value="MBD"/>
    <property type="match status" value="1"/>
</dbReference>
<gene>
    <name evidence="2" type="ORF">NEMVEDRAFT_v1g90531</name>
</gene>
<organism evidence="2 3">
    <name type="scientific">Nematostella vectensis</name>
    <name type="common">Starlet sea anemone</name>
    <dbReference type="NCBI Taxonomy" id="45351"/>
    <lineage>
        <taxon>Eukaryota</taxon>
        <taxon>Metazoa</taxon>
        <taxon>Cnidaria</taxon>
        <taxon>Anthozoa</taxon>
        <taxon>Hexacorallia</taxon>
        <taxon>Actiniaria</taxon>
        <taxon>Edwardsiidae</taxon>
        <taxon>Nematostella</taxon>
    </lineage>
</organism>
<dbReference type="Pfam" id="PF01429">
    <property type="entry name" value="MBD"/>
    <property type="match status" value="1"/>
</dbReference>
<dbReference type="GO" id="GO:0003677">
    <property type="term" value="F:DNA binding"/>
    <property type="evidence" value="ECO:0007669"/>
    <property type="project" value="InterPro"/>
</dbReference>
<protein>
    <recommendedName>
        <fullName evidence="1">MBD domain-containing protein</fullName>
    </recommendedName>
</protein>
<dbReference type="PhylomeDB" id="A7RR44"/>
<dbReference type="EMBL" id="DS469530">
    <property type="protein sequence ID" value="EDO46045.1"/>
    <property type="molecule type" value="Genomic_DNA"/>
</dbReference>
<evidence type="ECO:0000313" key="2">
    <source>
        <dbReference type="EMBL" id="EDO46045.1"/>
    </source>
</evidence>
<proteinExistence type="predicted"/>
<dbReference type="InterPro" id="IPR001739">
    <property type="entry name" value="Methyl_CpG_DNA-bd"/>
</dbReference>
<feature type="domain" description="MBD" evidence="1">
    <location>
        <begin position="8"/>
        <end position="74"/>
    </location>
</feature>
<name>A7RR44_NEMVE</name>
<dbReference type="Proteomes" id="UP000001593">
    <property type="component" value="Unassembled WGS sequence"/>
</dbReference>
<feature type="non-terminal residue" evidence="2">
    <location>
        <position position="74"/>
    </location>
</feature>